<accession>A0A380MHV4</accession>
<dbReference type="OrthoDB" id="9787241at2"/>
<feature type="domain" description="CRISPR-associated protein Cas6 C-terminal" evidence="1">
    <location>
        <begin position="180"/>
        <end position="302"/>
    </location>
</feature>
<dbReference type="EMBL" id="UHIA01000004">
    <property type="protein sequence ID" value="SUO98671.1"/>
    <property type="molecule type" value="Genomic_DNA"/>
</dbReference>
<proteinExistence type="predicted"/>
<dbReference type="AlphaFoldDB" id="A0A380MHV4"/>
<protein>
    <submittedName>
        <fullName evidence="2">Uncharacterized conserved protein (DUF2276)</fullName>
    </submittedName>
</protein>
<sequence length="310" mass="36127">MQPHNLPSDLPIARYRFGFLLHQAVQFPAYAGSTLRGIFGHALMKYICTCRQDPHQDNCFYSRVFSVPPSQRLDRSQRNTPPPPYVIEPPLQGKTHWQSGEIYRFNLVLIGEARHYLPLISYALQQAFNHQIGRQKSRAELIELAVEHQDSWYPILKDRNIIRHHNSISLPESYPEHICLNFLTPVRLQQQGKVVKEEHFSADQVLRQAMRRSSSIAQLYFPQAIEADYAALARQCQDVVWQSQVRWQDWTRYSNRQQQHMSLGGLIGECRFKDIPPELSVFLHLCQWLHIGKETVFGLGAYRLRKLAND</sequence>
<organism evidence="2 4">
    <name type="scientific">Suttonella indologenes</name>
    <dbReference type="NCBI Taxonomy" id="13276"/>
    <lineage>
        <taxon>Bacteria</taxon>
        <taxon>Pseudomonadati</taxon>
        <taxon>Pseudomonadota</taxon>
        <taxon>Gammaproteobacteria</taxon>
        <taxon>Cardiobacteriales</taxon>
        <taxon>Cardiobacteriaceae</taxon>
        <taxon>Suttonella</taxon>
    </lineage>
</organism>
<reference evidence="2 4" key="1">
    <citation type="submission" date="2018-06" db="EMBL/GenBank/DDBJ databases">
        <authorList>
            <consortium name="Pathogen Informatics"/>
            <person name="Doyle S."/>
        </authorList>
    </citation>
    <scope>NUCLEOTIDE SEQUENCE [LARGE SCALE GENOMIC DNA]</scope>
    <source>
        <strain evidence="2 4">NCTC10717</strain>
    </source>
</reference>
<dbReference type="EMBL" id="UHIA01000003">
    <property type="protein sequence ID" value="SUO91291.1"/>
    <property type="molecule type" value="Genomic_DNA"/>
</dbReference>
<keyword evidence="4" id="KW-1185">Reference proteome</keyword>
<evidence type="ECO:0000313" key="4">
    <source>
        <dbReference type="Proteomes" id="UP000254575"/>
    </source>
</evidence>
<dbReference type="Proteomes" id="UP000254575">
    <property type="component" value="Unassembled WGS sequence"/>
</dbReference>
<evidence type="ECO:0000313" key="2">
    <source>
        <dbReference type="EMBL" id="SUO91291.1"/>
    </source>
</evidence>
<dbReference type="InterPro" id="IPR019267">
    <property type="entry name" value="CRISPR-assoc_Cas6_C"/>
</dbReference>
<dbReference type="Gene3D" id="3.30.70.1900">
    <property type="match status" value="1"/>
</dbReference>
<gene>
    <name evidence="2" type="ORF">NCTC10717_00088</name>
    <name evidence="3" type="ORF">NCTC10717_02427</name>
</gene>
<evidence type="ECO:0000259" key="1">
    <source>
        <dbReference type="Pfam" id="PF10040"/>
    </source>
</evidence>
<dbReference type="Pfam" id="PF10040">
    <property type="entry name" value="CRISPR_Cas6"/>
    <property type="match status" value="1"/>
</dbReference>
<name>A0A380MHV4_9GAMM</name>
<evidence type="ECO:0000313" key="3">
    <source>
        <dbReference type="EMBL" id="SUO98671.1"/>
    </source>
</evidence>
<dbReference type="RefSeq" id="WP_115217426.1">
    <property type="nucleotide sequence ID" value="NZ_UHIA01000003.1"/>
</dbReference>